<protein>
    <submittedName>
        <fullName evidence="1">Uncharacterized protein</fullName>
    </submittedName>
</protein>
<dbReference type="EMBL" id="CP000828">
    <property type="protein sequence ID" value="ABW30082.1"/>
    <property type="molecule type" value="Genomic_DNA"/>
</dbReference>
<keyword evidence="2" id="KW-1185">Reference proteome</keyword>
<evidence type="ECO:0000313" key="2">
    <source>
        <dbReference type="Proteomes" id="UP000000268"/>
    </source>
</evidence>
<sequence>MSLEQCAIVHSPTSDPHPVGERFESSEDVADWNNSNFYCRNATQLHCVD</sequence>
<dbReference type="KEGG" id="amr:AM1_5119"/>
<dbReference type="Proteomes" id="UP000000268">
    <property type="component" value="Chromosome"/>
</dbReference>
<name>B0C7A5_ACAM1</name>
<reference evidence="1 2" key="1">
    <citation type="journal article" date="2008" name="Proc. Natl. Acad. Sci. U.S.A.">
        <title>Niche adaptation and genome expansion in the chlorophyll d-producing cyanobacterium Acaryochloris marina.</title>
        <authorList>
            <person name="Swingley W.D."/>
            <person name="Chen M."/>
            <person name="Cheung P.C."/>
            <person name="Conrad A.L."/>
            <person name="Dejesa L.C."/>
            <person name="Hao J."/>
            <person name="Honchak B.M."/>
            <person name="Karbach L.E."/>
            <person name="Kurdoglu A."/>
            <person name="Lahiri S."/>
            <person name="Mastrian S.D."/>
            <person name="Miyashita H."/>
            <person name="Page L."/>
            <person name="Ramakrishna P."/>
            <person name="Satoh S."/>
            <person name="Sattley W.M."/>
            <person name="Shimada Y."/>
            <person name="Taylor H.L."/>
            <person name="Tomo T."/>
            <person name="Tsuchiya T."/>
            <person name="Wang Z.T."/>
            <person name="Raymond J."/>
            <person name="Mimuro M."/>
            <person name="Blankenship R.E."/>
            <person name="Touchman J.W."/>
        </authorList>
    </citation>
    <scope>NUCLEOTIDE SEQUENCE [LARGE SCALE GENOMIC DNA]</scope>
    <source>
        <strain evidence="2">MBIC 11017</strain>
    </source>
</reference>
<accession>B0C7A5</accession>
<dbReference type="AlphaFoldDB" id="B0C7A5"/>
<gene>
    <name evidence="1" type="ordered locus">AM1_5119</name>
</gene>
<proteinExistence type="predicted"/>
<evidence type="ECO:0000313" key="1">
    <source>
        <dbReference type="EMBL" id="ABW30082.1"/>
    </source>
</evidence>
<dbReference type="HOGENOM" id="CLU_3131080_0_0_3"/>
<organism evidence="1 2">
    <name type="scientific">Acaryochloris marina (strain MBIC 11017)</name>
    <dbReference type="NCBI Taxonomy" id="329726"/>
    <lineage>
        <taxon>Bacteria</taxon>
        <taxon>Bacillati</taxon>
        <taxon>Cyanobacteriota</taxon>
        <taxon>Cyanophyceae</taxon>
        <taxon>Acaryochloridales</taxon>
        <taxon>Acaryochloridaceae</taxon>
        <taxon>Acaryochloris</taxon>
    </lineage>
</organism>